<proteinExistence type="predicted"/>
<dbReference type="InterPro" id="IPR029044">
    <property type="entry name" value="Nucleotide-diphossugar_trans"/>
</dbReference>
<name>A0A0R1MHG8_9LACO</name>
<gene>
    <name evidence="2" type="ORF">FC92_GL001875</name>
</gene>
<dbReference type="Proteomes" id="UP000051448">
    <property type="component" value="Unassembled WGS sequence"/>
</dbReference>
<keyword evidence="3" id="KW-1185">Reference proteome</keyword>
<dbReference type="AlphaFoldDB" id="A0A0R1MHG8"/>
<dbReference type="Pfam" id="PF00535">
    <property type="entry name" value="Glycos_transf_2"/>
    <property type="match status" value="1"/>
</dbReference>
<dbReference type="Gene3D" id="3.90.550.10">
    <property type="entry name" value="Spore Coat Polysaccharide Biosynthesis Protein SpsA, Chain A"/>
    <property type="match status" value="1"/>
</dbReference>
<evidence type="ECO:0000259" key="1">
    <source>
        <dbReference type="Pfam" id="PF00535"/>
    </source>
</evidence>
<dbReference type="CDD" id="cd06433">
    <property type="entry name" value="GT_2_WfgS_like"/>
    <property type="match status" value="1"/>
</dbReference>
<sequence length="244" mass="28277">MFTIITPTFNSEKTIERTLKSVLSQTYKNFEYLIIDGKSTDNTLNIIKSYETKFENKLKVFSEPDSGIYDAMNKGIKKASGELIGIVNSDDFYEPDALENVFKSYDFDSKYQILYGFERITSGGVEKAVVIYNHRFLDEKMITHPTCFVSKNIYEDLGLYDTQFKSSADYEFMLRIFHSDNKVTFTPVYRVISNFELGGMSSTEIGVRETAFLRRNYGIINTKKYLVIVLRSYIHSLFTVKNKF</sequence>
<dbReference type="EMBL" id="AZDX01000006">
    <property type="protein sequence ID" value="KRL07486.1"/>
    <property type="molecule type" value="Genomic_DNA"/>
</dbReference>
<protein>
    <recommendedName>
        <fullName evidence="1">Glycosyltransferase 2-like domain-containing protein</fullName>
    </recommendedName>
</protein>
<feature type="domain" description="Glycosyltransferase 2-like" evidence="1">
    <location>
        <begin position="3"/>
        <end position="130"/>
    </location>
</feature>
<accession>A0A0R1MHG8</accession>
<dbReference type="GO" id="GO:0016758">
    <property type="term" value="F:hexosyltransferase activity"/>
    <property type="evidence" value="ECO:0007669"/>
    <property type="project" value="UniProtKB-ARBA"/>
</dbReference>
<reference evidence="2 3" key="1">
    <citation type="journal article" date="2015" name="Genome Announc.">
        <title>Expanding the biotechnology potential of lactobacilli through comparative genomics of 213 strains and associated genera.</title>
        <authorList>
            <person name="Sun Z."/>
            <person name="Harris H.M."/>
            <person name="McCann A."/>
            <person name="Guo C."/>
            <person name="Argimon S."/>
            <person name="Zhang W."/>
            <person name="Yang X."/>
            <person name="Jeffery I.B."/>
            <person name="Cooney J.C."/>
            <person name="Kagawa T.F."/>
            <person name="Liu W."/>
            <person name="Song Y."/>
            <person name="Salvetti E."/>
            <person name="Wrobel A."/>
            <person name="Rasinkangas P."/>
            <person name="Parkhill J."/>
            <person name="Rea M.C."/>
            <person name="O'Sullivan O."/>
            <person name="Ritari J."/>
            <person name="Douillard F.P."/>
            <person name="Paul Ross R."/>
            <person name="Yang R."/>
            <person name="Briner A.E."/>
            <person name="Felis G.E."/>
            <person name="de Vos W.M."/>
            <person name="Barrangou R."/>
            <person name="Klaenhammer T.R."/>
            <person name="Caufield P.W."/>
            <person name="Cui Y."/>
            <person name="Zhang H."/>
            <person name="O'Toole P.W."/>
        </authorList>
    </citation>
    <scope>NUCLEOTIDE SEQUENCE [LARGE SCALE GENOMIC DNA]</scope>
    <source>
        <strain evidence="2 3">DSM 19519</strain>
    </source>
</reference>
<dbReference type="PANTHER" id="PTHR22916:SF3">
    <property type="entry name" value="UDP-GLCNAC:BETAGAL BETA-1,3-N-ACETYLGLUCOSAMINYLTRANSFERASE-LIKE PROTEIN 1"/>
    <property type="match status" value="1"/>
</dbReference>
<dbReference type="PATRIC" id="fig|1423759.3.peg.1958"/>
<dbReference type="STRING" id="1423759.FC92_GL001875"/>
<comment type="caution">
    <text evidence="2">The sequence shown here is derived from an EMBL/GenBank/DDBJ whole genome shotgun (WGS) entry which is preliminary data.</text>
</comment>
<organism evidence="2 3">
    <name type="scientific">Liquorilactobacillus hordei DSM 19519</name>
    <dbReference type="NCBI Taxonomy" id="1423759"/>
    <lineage>
        <taxon>Bacteria</taxon>
        <taxon>Bacillati</taxon>
        <taxon>Bacillota</taxon>
        <taxon>Bacilli</taxon>
        <taxon>Lactobacillales</taxon>
        <taxon>Lactobacillaceae</taxon>
        <taxon>Liquorilactobacillus</taxon>
    </lineage>
</organism>
<evidence type="ECO:0000313" key="2">
    <source>
        <dbReference type="EMBL" id="KRL07486.1"/>
    </source>
</evidence>
<dbReference type="PANTHER" id="PTHR22916">
    <property type="entry name" value="GLYCOSYLTRANSFERASE"/>
    <property type="match status" value="1"/>
</dbReference>
<dbReference type="InterPro" id="IPR001173">
    <property type="entry name" value="Glyco_trans_2-like"/>
</dbReference>
<evidence type="ECO:0000313" key="3">
    <source>
        <dbReference type="Proteomes" id="UP000051448"/>
    </source>
</evidence>
<dbReference type="SUPFAM" id="SSF53448">
    <property type="entry name" value="Nucleotide-diphospho-sugar transferases"/>
    <property type="match status" value="1"/>
</dbReference>